<evidence type="ECO:0000313" key="3">
    <source>
        <dbReference type="Proteomes" id="UP000278143"/>
    </source>
</evidence>
<dbReference type="Proteomes" id="UP000278143">
    <property type="component" value="Unassembled WGS sequence"/>
</dbReference>
<sequence length="518" mass="56925">MPILTKLRSAMRRSTESSVEESKRIKDILALPDIPRNIPRMVSALRQLELLCMVNASDIATMTLDNASDPATASSKTSASVTATERRSMELAASLADDSLNISNITDGIVRALLSHHLEISNAALDLVERLAEAQQERFIAQLPDYSPALVVLFDCLPENEQDARAIRAVHLMTKVIQEMKIATVLPDVGKALKSSQTDTQLTAAELLAEAAEKFEADVLGEYVLILCEAITHCATAKDAAMQRCAVRIYLPLIKIGNADIQRYQMDMPREVQRNLSIGLRVMLSERKQTDGSGGRPGRSLRSRASTSVMPRLHQALQEEEEEEEEEEARGATALAVKSNSQHHSDTMRSTASTVTASNGSVVQSRRRTHTGFGTLRSVRSRLSLSTTNTAIDEDAAPDERPTSPQISVEFGSTDSFADDAFSELSRFMRADNTSPQSPSDSTVAGDKWDIRSAPEMPEHPPTADAPPRPLKRAVSHERLVERGMTASIRASARRIRQQIWVSGMAHRRWSKALIMHG</sequence>
<name>A0A4P9Z3U5_9FUNG</name>
<accession>A0A4P9Z3U5</accession>
<dbReference type="InterPro" id="IPR011989">
    <property type="entry name" value="ARM-like"/>
</dbReference>
<protein>
    <recommendedName>
        <fullName evidence="4">Clasp N terminal-domain-containing protein</fullName>
    </recommendedName>
</protein>
<dbReference type="SUPFAM" id="SSF48371">
    <property type="entry name" value="ARM repeat"/>
    <property type="match status" value="1"/>
</dbReference>
<feature type="compositionally biased region" description="Pro residues" evidence="1">
    <location>
        <begin position="460"/>
        <end position="469"/>
    </location>
</feature>
<gene>
    <name evidence="2" type="ORF">SYNPS1DRAFT_27114</name>
</gene>
<evidence type="ECO:0000313" key="2">
    <source>
        <dbReference type="EMBL" id="RKP27224.1"/>
    </source>
</evidence>
<keyword evidence="3" id="KW-1185">Reference proteome</keyword>
<feature type="compositionally biased region" description="Acidic residues" evidence="1">
    <location>
        <begin position="318"/>
        <end position="328"/>
    </location>
</feature>
<reference evidence="3" key="1">
    <citation type="journal article" date="2018" name="Nat. Microbiol.">
        <title>Leveraging single-cell genomics to expand the fungal tree of life.</title>
        <authorList>
            <person name="Ahrendt S.R."/>
            <person name="Quandt C.A."/>
            <person name="Ciobanu D."/>
            <person name="Clum A."/>
            <person name="Salamov A."/>
            <person name="Andreopoulos B."/>
            <person name="Cheng J.F."/>
            <person name="Woyke T."/>
            <person name="Pelin A."/>
            <person name="Henrissat B."/>
            <person name="Reynolds N.K."/>
            <person name="Benny G.L."/>
            <person name="Smith M.E."/>
            <person name="James T.Y."/>
            <person name="Grigoriev I.V."/>
        </authorList>
    </citation>
    <scope>NUCLEOTIDE SEQUENCE [LARGE SCALE GENOMIC DNA]</scope>
    <source>
        <strain evidence="3">Benny S71-1</strain>
    </source>
</reference>
<feature type="region of interest" description="Disordered" evidence="1">
    <location>
        <begin position="284"/>
        <end position="415"/>
    </location>
</feature>
<feature type="compositionally biased region" description="Polar residues" evidence="1">
    <location>
        <begin position="338"/>
        <end position="364"/>
    </location>
</feature>
<feature type="compositionally biased region" description="Polar residues" evidence="1">
    <location>
        <begin position="403"/>
        <end position="415"/>
    </location>
</feature>
<organism evidence="2 3">
    <name type="scientific">Syncephalis pseudoplumigaleata</name>
    <dbReference type="NCBI Taxonomy" id="1712513"/>
    <lineage>
        <taxon>Eukaryota</taxon>
        <taxon>Fungi</taxon>
        <taxon>Fungi incertae sedis</taxon>
        <taxon>Zoopagomycota</taxon>
        <taxon>Zoopagomycotina</taxon>
        <taxon>Zoopagomycetes</taxon>
        <taxon>Zoopagales</taxon>
        <taxon>Piptocephalidaceae</taxon>
        <taxon>Syncephalis</taxon>
    </lineage>
</organism>
<evidence type="ECO:0000256" key="1">
    <source>
        <dbReference type="SAM" id="MobiDB-lite"/>
    </source>
</evidence>
<feature type="compositionally biased region" description="Low complexity" evidence="1">
    <location>
        <begin position="375"/>
        <end position="388"/>
    </location>
</feature>
<evidence type="ECO:0008006" key="4">
    <source>
        <dbReference type="Google" id="ProtNLM"/>
    </source>
</evidence>
<dbReference type="Gene3D" id="1.25.10.10">
    <property type="entry name" value="Leucine-rich Repeat Variant"/>
    <property type="match status" value="1"/>
</dbReference>
<dbReference type="EMBL" id="KZ989247">
    <property type="protein sequence ID" value="RKP27224.1"/>
    <property type="molecule type" value="Genomic_DNA"/>
</dbReference>
<dbReference type="AlphaFoldDB" id="A0A4P9Z3U5"/>
<dbReference type="InterPro" id="IPR016024">
    <property type="entry name" value="ARM-type_fold"/>
</dbReference>
<proteinExistence type="predicted"/>
<dbReference type="OrthoDB" id="5591854at2759"/>
<feature type="region of interest" description="Disordered" evidence="1">
    <location>
        <begin position="452"/>
        <end position="471"/>
    </location>
</feature>